<keyword evidence="2 5" id="KW-0547">Nucleotide-binding</keyword>
<comment type="catalytic activity">
    <reaction evidence="5">
        <text>3'-dephospho-CoA + ATP = ADP + CoA + H(+)</text>
        <dbReference type="Rhea" id="RHEA:18245"/>
        <dbReference type="ChEBI" id="CHEBI:15378"/>
        <dbReference type="ChEBI" id="CHEBI:30616"/>
        <dbReference type="ChEBI" id="CHEBI:57287"/>
        <dbReference type="ChEBI" id="CHEBI:57328"/>
        <dbReference type="ChEBI" id="CHEBI:456216"/>
        <dbReference type="EC" id="2.7.1.24"/>
    </reaction>
</comment>
<feature type="binding site" evidence="5">
    <location>
        <begin position="11"/>
        <end position="16"/>
    </location>
    <ligand>
        <name>ATP</name>
        <dbReference type="ChEBI" id="CHEBI:30616"/>
    </ligand>
</feature>
<protein>
    <recommendedName>
        <fullName evidence="5 6">Dephospho-CoA kinase</fullName>
        <ecNumber evidence="5 6">2.7.1.24</ecNumber>
    </recommendedName>
    <alternativeName>
        <fullName evidence="5">Dephosphocoenzyme A kinase</fullName>
    </alternativeName>
</protein>
<dbReference type="OrthoDB" id="9812943at2"/>
<dbReference type="RefSeq" id="WP_116545060.1">
    <property type="nucleotide sequence ID" value="NZ_QEKI01000018.1"/>
</dbReference>
<evidence type="ECO:0000256" key="1">
    <source>
        <dbReference type="ARBA" id="ARBA00009018"/>
    </source>
</evidence>
<evidence type="ECO:0000256" key="2">
    <source>
        <dbReference type="ARBA" id="ARBA00022741"/>
    </source>
</evidence>
<dbReference type="PROSITE" id="PS51219">
    <property type="entry name" value="DPCK"/>
    <property type="match status" value="1"/>
</dbReference>
<dbReference type="AlphaFoldDB" id="A0A2U1AP76"/>
<dbReference type="UniPathway" id="UPA00241">
    <property type="reaction ID" value="UER00356"/>
</dbReference>
<evidence type="ECO:0000256" key="5">
    <source>
        <dbReference type="HAMAP-Rule" id="MF_00376"/>
    </source>
</evidence>
<dbReference type="PANTHER" id="PTHR10695">
    <property type="entry name" value="DEPHOSPHO-COA KINASE-RELATED"/>
    <property type="match status" value="1"/>
</dbReference>
<comment type="subcellular location">
    <subcellularLocation>
        <location evidence="5">Cytoplasm</location>
    </subcellularLocation>
</comment>
<keyword evidence="4 5" id="KW-0173">Coenzyme A biosynthesis</keyword>
<dbReference type="Pfam" id="PF01121">
    <property type="entry name" value="CoaE"/>
    <property type="match status" value="1"/>
</dbReference>
<dbReference type="Proteomes" id="UP000245466">
    <property type="component" value="Unassembled WGS sequence"/>
</dbReference>
<evidence type="ECO:0000256" key="3">
    <source>
        <dbReference type="ARBA" id="ARBA00022840"/>
    </source>
</evidence>
<dbReference type="NCBIfam" id="TIGR00152">
    <property type="entry name" value="dephospho-CoA kinase"/>
    <property type="match status" value="1"/>
</dbReference>
<comment type="pathway">
    <text evidence="5">Cofactor biosynthesis; coenzyme A biosynthesis; CoA from (R)-pantothenate: step 5/5.</text>
</comment>
<dbReference type="SUPFAM" id="SSF52540">
    <property type="entry name" value="P-loop containing nucleoside triphosphate hydrolases"/>
    <property type="match status" value="1"/>
</dbReference>
<dbReference type="InterPro" id="IPR001977">
    <property type="entry name" value="Depp_CoAkinase"/>
</dbReference>
<gene>
    <name evidence="5" type="primary">coaE</name>
    <name evidence="7" type="ORF">C8E01_11853</name>
</gene>
<comment type="similarity">
    <text evidence="1 5">Belongs to the CoaE family.</text>
</comment>
<comment type="caution">
    <text evidence="7">The sequence shown here is derived from an EMBL/GenBank/DDBJ whole genome shotgun (WGS) entry which is preliminary data.</text>
</comment>
<sequence length="205" mass="23188">MLRIGITGGIGVGKTIVCRVFQVLGIPVYDADTRAKWVMQHDTALKQELQAAFGQETYTLEGQLNRAYLASVVFNNQERLEKLNALVHPHVGLDFERWAEANASAPYLIKEAALMFESGSWRQMDEIIVVTAPLDVRLKRLLKRDPHRTEADIKTIISKQLSEDEKIARAQHVVYNDDQQLIIPQVLALHDRFLSKSGIKSDIAR</sequence>
<keyword evidence="5 7" id="KW-0418">Kinase</keyword>
<keyword evidence="5" id="KW-0808">Transferase</keyword>
<keyword evidence="5" id="KW-0963">Cytoplasm</keyword>
<proteinExistence type="inferred from homology"/>
<dbReference type="CDD" id="cd02022">
    <property type="entry name" value="DPCK"/>
    <property type="match status" value="1"/>
</dbReference>
<dbReference type="EC" id="2.7.1.24" evidence="5 6"/>
<evidence type="ECO:0000256" key="4">
    <source>
        <dbReference type="ARBA" id="ARBA00022993"/>
    </source>
</evidence>
<dbReference type="EMBL" id="QEKI01000018">
    <property type="protein sequence ID" value="PVY38206.1"/>
    <property type="molecule type" value="Genomic_DNA"/>
</dbReference>
<name>A0A2U1AP76_9BACT</name>
<dbReference type="Gene3D" id="3.40.50.300">
    <property type="entry name" value="P-loop containing nucleotide triphosphate hydrolases"/>
    <property type="match status" value="1"/>
</dbReference>
<evidence type="ECO:0000256" key="6">
    <source>
        <dbReference type="NCBIfam" id="TIGR00152"/>
    </source>
</evidence>
<dbReference type="PANTHER" id="PTHR10695:SF46">
    <property type="entry name" value="BIFUNCTIONAL COENZYME A SYNTHASE-RELATED"/>
    <property type="match status" value="1"/>
</dbReference>
<evidence type="ECO:0000313" key="7">
    <source>
        <dbReference type="EMBL" id="PVY38206.1"/>
    </source>
</evidence>
<dbReference type="GO" id="GO:0015937">
    <property type="term" value="P:coenzyme A biosynthetic process"/>
    <property type="evidence" value="ECO:0007669"/>
    <property type="project" value="UniProtKB-UniRule"/>
</dbReference>
<dbReference type="HAMAP" id="MF_00376">
    <property type="entry name" value="Dephospho_CoA_kinase"/>
    <property type="match status" value="1"/>
</dbReference>
<evidence type="ECO:0000313" key="8">
    <source>
        <dbReference type="Proteomes" id="UP000245466"/>
    </source>
</evidence>
<reference evidence="7 8" key="1">
    <citation type="submission" date="2018-04" db="EMBL/GenBank/DDBJ databases">
        <title>Genomic Encyclopedia of Type Strains, Phase IV (KMG-IV): sequencing the most valuable type-strain genomes for metagenomic binning, comparative biology and taxonomic classification.</title>
        <authorList>
            <person name="Goeker M."/>
        </authorList>
    </citation>
    <scope>NUCLEOTIDE SEQUENCE [LARGE SCALE GENOMIC DNA]</scope>
    <source>
        <strain evidence="7 8">DSM 100231</strain>
    </source>
</reference>
<accession>A0A2U1AP76</accession>
<keyword evidence="8" id="KW-1185">Reference proteome</keyword>
<comment type="function">
    <text evidence="5">Catalyzes the phosphorylation of the 3'-hydroxyl group of dephosphocoenzyme A to form coenzyme A.</text>
</comment>
<dbReference type="GO" id="GO:0005524">
    <property type="term" value="F:ATP binding"/>
    <property type="evidence" value="ECO:0007669"/>
    <property type="project" value="UniProtKB-UniRule"/>
</dbReference>
<dbReference type="InterPro" id="IPR027417">
    <property type="entry name" value="P-loop_NTPase"/>
</dbReference>
<keyword evidence="3 5" id="KW-0067">ATP-binding</keyword>
<organism evidence="7 8">
    <name type="scientific">Pontibacter virosus</name>
    <dbReference type="NCBI Taxonomy" id="1765052"/>
    <lineage>
        <taxon>Bacteria</taxon>
        <taxon>Pseudomonadati</taxon>
        <taxon>Bacteroidota</taxon>
        <taxon>Cytophagia</taxon>
        <taxon>Cytophagales</taxon>
        <taxon>Hymenobacteraceae</taxon>
        <taxon>Pontibacter</taxon>
    </lineage>
</organism>
<dbReference type="GO" id="GO:0005737">
    <property type="term" value="C:cytoplasm"/>
    <property type="evidence" value="ECO:0007669"/>
    <property type="project" value="UniProtKB-SubCell"/>
</dbReference>
<dbReference type="GO" id="GO:0004140">
    <property type="term" value="F:dephospho-CoA kinase activity"/>
    <property type="evidence" value="ECO:0007669"/>
    <property type="project" value="UniProtKB-UniRule"/>
</dbReference>